<dbReference type="SUPFAM" id="SSF88713">
    <property type="entry name" value="Glycoside hydrolase/deacetylase"/>
    <property type="match status" value="1"/>
</dbReference>
<dbReference type="GO" id="GO:0016810">
    <property type="term" value="F:hydrolase activity, acting on carbon-nitrogen (but not peptide) bonds"/>
    <property type="evidence" value="ECO:0007669"/>
    <property type="project" value="InterPro"/>
</dbReference>
<proteinExistence type="predicted"/>
<gene>
    <name evidence="3" type="ORF">HNR44_002391</name>
</gene>
<feature type="region of interest" description="Disordered" evidence="1">
    <location>
        <begin position="54"/>
        <end position="89"/>
    </location>
</feature>
<sequence length="310" mass="34856">MRMLKLFLVQLFLLILLIGCNGTAEGPGYIKHEESPENEDLEDIEDSLDVQEIGHGQQTTDEDQEQSSTKTYDQTPGLRGGSEQEAREPNPVDNFELQQAFPDVVALQGPMDEMEMALTFDDGPDEVITPAVLDKLDEYDVKATFFLIGERAEAHPDIVQQIVDEGHMIANHSWDHPKFTDISNEEVEEQIDRTETALHDITGEAVRMFRPPYGAQNEDTVRTVGALNYSNVIWSQDSLDWKEMEAEDTADNILSDITYGAIVLQHSAGGEDDEDLMNTVEALDKVIPELKDDGIEFVTVDELLDIRPYR</sequence>
<name>A0A841Q2B4_9BACL</name>
<dbReference type="Pfam" id="PF01522">
    <property type="entry name" value="Polysacc_deac_1"/>
    <property type="match status" value="1"/>
</dbReference>
<evidence type="ECO:0000313" key="4">
    <source>
        <dbReference type="Proteomes" id="UP000568839"/>
    </source>
</evidence>
<dbReference type="InterPro" id="IPR050248">
    <property type="entry name" value="Polysacc_deacetylase_ArnD"/>
</dbReference>
<dbReference type="PANTHER" id="PTHR10587">
    <property type="entry name" value="GLYCOSYL TRANSFERASE-RELATED"/>
    <property type="match status" value="1"/>
</dbReference>
<evidence type="ECO:0000256" key="1">
    <source>
        <dbReference type="SAM" id="MobiDB-lite"/>
    </source>
</evidence>
<dbReference type="PROSITE" id="PS51257">
    <property type="entry name" value="PROKAR_LIPOPROTEIN"/>
    <property type="match status" value="1"/>
</dbReference>
<evidence type="ECO:0000259" key="2">
    <source>
        <dbReference type="PROSITE" id="PS51677"/>
    </source>
</evidence>
<accession>A0A841Q2B4</accession>
<dbReference type="CDD" id="cd10917">
    <property type="entry name" value="CE4_NodB_like_6s_7s"/>
    <property type="match status" value="1"/>
</dbReference>
<dbReference type="InterPro" id="IPR002509">
    <property type="entry name" value="NODB_dom"/>
</dbReference>
<dbReference type="PROSITE" id="PS51677">
    <property type="entry name" value="NODB"/>
    <property type="match status" value="1"/>
</dbReference>
<dbReference type="EMBL" id="JACHHJ010000003">
    <property type="protein sequence ID" value="MBB6450408.1"/>
    <property type="molecule type" value="Genomic_DNA"/>
</dbReference>
<reference evidence="3 4" key="1">
    <citation type="submission" date="2020-08" db="EMBL/GenBank/DDBJ databases">
        <title>Genomic Encyclopedia of Type Strains, Phase IV (KMG-IV): sequencing the most valuable type-strain genomes for metagenomic binning, comparative biology and taxonomic classification.</title>
        <authorList>
            <person name="Goeker M."/>
        </authorList>
    </citation>
    <scope>NUCLEOTIDE SEQUENCE [LARGE SCALE GENOMIC DNA]</scope>
    <source>
        <strain evidence="3 4">DSM 21769</strain>
    </source>
</reference>
<protein>
    <submittedName>
        <fullName evidence="3">Peptidoglycan/xylan/chitin deacetylase (PgdA/CDA1 family)</fullName>
    </submittedName>
</protein>
<evidence type="ECO:0000313" key="3">
    <source>
        <dbReference type="EMBL" id="MBB6450408.1"/>
    </source>
</evidence>
<dbReference type="Gene3D" id="3.20.20.370">
    <property type="entry name" value="Glycoside hydrolase/deacetylase"/>
    <property type="match status" value="1"/>
</dbReference>
<dbReference type="InterPro" id="IPR011330">
    <property type="entry name" value="Glyco_hydro/deAcase_b/a-brl"/>
</dbReference>
<feature type="domain" description="NodB homology" evidence="2">
    <location>
        <begin position="114"/>
        <end position="298"/>
    </location>
</feature>
<organism evidence="3 4">
    <name type="scientific">Geomicrobium halophilum</name>
    <dbReference type="NCBI Taxonomy" id="549000"/>
    <lineage>
        <taxon>Bacteria</taxon>
        <taxon>Bacillati</taxon>
        <taxon>Bacillota</taxon>
        <taxon>Bacilli</taxon>
        <taxon>Bacillales</taxon>
        <taxon>Geomicrobium</taxon>
    </lineage>
</organism>
<dbReference type="AlphaFoldDB" id="A0A841Q2B4"/>
<keyword evidence="4" id="KW-1185">Reference proteome</keyword>
<dbReference type="Proteomes" id="UP000568839">
    <property type="component" value="Unassembled WGS sequence"/>
</dbReference>
<comment type="caution">
    <text evidence="3">The sequence shown here is derived from an EMBL/GenBank/DDBJ whole genome shotgun (WGS) entry which is preliminary data.</text>
</comment>
<dbReference type="RefSeq" id="WP_184404460.1">
    <property type="nucleotide sequence ID" value="NZ_JACHHJ010000003.1"/>
</dbReference>
<dbReference type="GO" id="GO:0005975">
    <property type="term" value="P:carbohydrate metabolic process"/>
    <property type="evidence" value="ECO:0007669"/>
    <property type="project" value="InterPro"/>
</dbReference>